<evidence type="ECO:0000313" key="2">
    <source>
        <dbReference type="EMBL" id="GGL59499.1"/>
    </source>
</evidence>
<proteinExistence type="predicted"/>
<reference evidence="2" key="2">
    <citation type="submission" date="2020-09" db="EMBL/GenBank/DDBJ databases">
        <authorList>
            <person name="Sun Q."/>
            <person name="Zhou Y."/>
        </authorList>
    </citation>
    <scope>NUCLEOTIDE SEQUENCE</scope>
    <source>
        <strain evidence="2">CGMCC 4.7306</strain>
    </source>
</reference>
<dbReference type="SUPFAM" id="SSF50475">
    <property type="entry name" value="FMN-binding split barrel"/>
    <property type="match status" value="1"/>
</dbReference>
<dbReference type="RefSeq" id="WP_188894797.1">
    <property type="nucleotide sequence ID" value="NZ_BMMZ01000003.1"/>
</dbReference>
<evidence type="ECO:0000259" key="1">
    <source>
        <dbReference type="Pfam" id="PF16242"/>
    </source>
</evidence>
<dbReference type="Pfam" id="PF16242">
    <property type="entry name" value="Pyrid_ox_like"/>
    <property type="match status" value="1"/>
</dbReference>
<dbReference type="PANTHER" id="PTHR34818">
    <property type="entry name" value="PROTEIN BLI-3"/>
    <property type="match status" value="1"/>
</dbReference>
<reference evidence="2" key="1">
    <citation type="journal article" date="2014" name="Int. J. Syst. Evol. Microbiol.">
        <title>Complete genome sequence of Corynebacterium casei LMG S-19264T (=DSM 44701T), isolated from a smear-ripened cheese.</title>
        <authorList>
            <consortium name="US DOE Joint Genome Institute (JGI-PGF)"/>
            <person name="Walter F."/>
            <person name="Albersmeier A."/>
            <person name="Kalinowski J."/>
            <person name="Ruckert C."/>
        </authorList>
    </citation>
    <scope>NUCLEOTIDE SEQUENCE</scope>
    <source>
        <strain evidence="2">CGMCC 4.7306</strain>
    </source>
</reference>
<evidence type="ECO:0000313" key="3">
    <source>
        <dbReference type="Proteomes" id="UP000613840"/>
    </source>
</evidence>
<dbReference type="InterPro" id="IPR012349">
    <property type="entry name" value="Split_barrel_FMN-bd"/>
</dbReference>
<accession>A0A917S796</accession>
<keyword evidence="3" id="KW-1185">Reference proteome</keyword>
<dbReference type="AlphaFoldDB" id="A0A917S796"/>
<organism evidence="2 3">
    <name type="scientific">Microlunatus endophyticus</name>
    <dbReference type="NCBI Taxonomy" id="1716077"/>
    <lineage>
        <taxon>Bacteria</taxon>
        <taxon>Bacillati</taxon>
        <taxon>Actinomycetota</taxon>
        <taxon>Actinomycetes</taxon>
        <taxon>Propionibacteriales</taxon>
        <taxon>Propionibacteriaceae</taxon>
        <taxon>Microlunatus</taxon>
    </lineage>
</organism>
<protein>
    <recommendedName>
        <fullName evidence="1">General stress protein FMN-binding split barrel domain-containing protein</fullName>
    </recommendedName>
</protein>
<name>A0A917S796_9ACTN</name>
<dbReference type="InterPro" id="IPR052917">
    <property type="entry name" value="Stress-Dev_Protein"/>
</dbReference>
<dbReference type="InterPro" id="IPR038725">
    <property type="entry name" value="YdaG_split_barrel_FMN-bd"/>
</dbReference>
<dbReference type="PANTHER" id="PTHR34818:SF1">
    <property type="entry name" value="PROTEIN BLI-3"/>
    <property type="match status" value="1"/>
</dbReference>
<gene>
    <name evidence="2" type="ORF">GCM10011575_17590</name>
</gene>
<dbReference type="Gene3D" id="2.30.110.10">
    <property type="entry name" value="Electron Transport, Fmn-binding Protein, Chain A"/>
    <property type="match status" value="1"/>
</dbReference>
<comment type="caution">
    <text evidence="2">The sequence shown here is derived from an EMBL/GenBank/DDBJ whole genome shotgun (WGS) entry which is preliminary data.</text>
</comment>
<sequence length="173" mass="18809">MSDQSNAESLNTDERVEADKQAIAEVVERARIAIVTTIAADGSLVSRPLAVQSRAFDGDLYFFSPDPSDKTDQVRRNPAVNVAIESRGDYLSIAGTATITKDRALIDDLWNAGAQAWFERGQDDPSVALIKVHAESAELQSTDTPKIIAMAKYAKAMITKDQPDVGDKTRVDL</sequence>
<dbReference type="EMBL" id="BMMZ01000003">
    <property type="protein sequence ID" value="GGL59499.1"/>
    <property type="molecule type" value="Genomic_DNA"/>
</dbReference>
<feature type="domain" description="General stress protein FMN-binding split barrel" evidence="1">
    <location>
        <begin position="20"/>
        <end position="164"/>
    </location>
</feature>
<dbReference type="Proteomes" id="UP000613840">
    <property type="component" value="Unassembled WGS sequence"/>
</dbReference>